<evidence type="ECO:0000313" key="1">
    <source>
        <dbReference type="EMBL" id="AJK45736.1"/>
    </source>
</evidence>
<proteinExistence type="predicted"/>
<dbReference type="KEGG" id="bgp:BGL_1c12140"/>
<accession>A0A0B6S0H5</accession>
<keyword evidence="2" id="KW-1185">Reference proteome</keyword>
<reference evidence="1 2" key="2">
    <citation type="journal article" date="2016" name="Appl. Microbiol. Biotechnol.">
        <title>Mutations improving production and secretion of extracellular lipase by Burkholderia glumae PG1.</title>
        <authorList>
            <person name="Knapp A."/>
            <person name="Voget S."/>
            <person name="Gao R."/>
            <person name="Zaburannyi N."/>
            <person name="Krysciak D."/>
            <person name="Breuer M."/>
            <person name="Hauer B."/>
            <person name="Streit W.R."/>
            <person name="Muller R."/>
            <person name="Daniel R."/>
            <person name="Jaeger K.E."/>
        </authorList>
    </citation>
    <scope>NUCLEOTIDE SEQUENCE [LARGE SCALE GENOMIC DNA]</scope>
    <source>
        <strain evidence="1 2">PG1</strain>
    </source>
</reference>
<dbReference type="AlphaFoldDB" id="A0A0B6S0H5"/>
<protein>
    <recommendedName>
        <fullName evidence="3">Phospholipase D-like domain-containing protein</fullName>
    </recommendedName>
</protein>
<sequence>MSSGARGFVVAAPRSVQTACGPIRRDYNTRPMKPHACLVALVVAILALASPGVLALPASFVGTATSTVTSTYFAADVAPADPAVELVRTARQRVLVAGYDSVPPALAAALRDACSRGVAVRVVLDRSGRQMRMRYSGTAFLAEAGIGFASTSRPGLMRQPFVVVDDAVAIGAPAGLTGNADAVRAGGPMRGLNVFRGVPQFAQTYTHAFWRLYRLAGGR</sequence>
<name>A0A0B6S0H5_BURPL</name>
<reference evidence="2" key="1">
    <citation type="submission" date="2011-03" db="EMBL/GenBank/DDBJ databases">
        <authorList>
            <person name="Voget S."/>
            <person name="Streit W.R."/>
            <person name="Jaeger K.E."/>
            <person name="Daniel R."/>
        </authorList>
    </citation>
    <scope>NUCLEOTIDE SEQUENCE [LARGE SCALE GENOMIC DNA]</scope>
    <source>
        <strain evidence="2">PG1</strain>
    </source>
</reference>
<gene>
    <name evidence="1" type="ORF">BGL_1c12140</name>
</gene>
<evidence type="ECO:0008006" key="3">
    <source>
        <dbReference type="Google" id="ProtNLM"/>
    </source>
</evidence>
<dbReference type="HOGENOM" id="CLU_127521_0_0_4"/>
<dbReference type="SUPFAM" id="SSF56024">
    <property type="entry name" value="Phospholipase D/nuclease"/>
    <property type="match status" value="1"/>
</dbReference>
<organism evidence="1 2">
    <name type="scientific">Burkholderia plantarii</name>
    <dbReference type="NCBI Taxonomy" id="41899"/>
    <lineage>
        <taxon>Bacteria</taxon>
        <taxon>Pseudomonadati</taxon>
        <taxon>Pseudomonadota</taxon>
        <taxon>Betaproteobacteria</taxon>
        <taxon>Burkholderiales</taxon>
        <taxon>Burkholderiaceae</taxon>
        <taxon>Burkholderia</taxon>
    </lineage>
</organism>
<dbReference type="Proteomes" id="UP000031838">
    <property type="component" value="Chromosome 1"/>
</dbReference>
<dbReference type="EMBL" id="CP002580">
    <property type="protein sequence ID" value="AJK45736.1"/>
    <property type="molecule type" value="Genomic_DNA"/>
</dbReference>
<evidence type="ECO:0000313" key="2">
    <source>
        <dbReference type="Proteomes" id="UP000031838"/>
    </source>
</evidence>
<dbReference type="Gene3D" id="3.30.870.10">
    <property type="entry name" value="Endonuclease Chain A"/>
    <property type="match status" value="1"/>
</dbReference>